<protein>
    <submittedName>
        <fullName evidence="1">Chloramphenicol acetyltransferase</fullName>
    </submittedName>
</protein>
<dbReference type="PANTHER" id="PTHR38474">
    <property type="entry name" value="SLR0299 PROTEIN"/>
    <property type="match status" value="1"/>
</dbReference>
<comment type="caution">
    <text evidence="1">The sequence shown here is derived from an EMBL/GenBank/DDBJ whole genome shotgun (WGS) entry which is preliminary data.</text>
</comment>
<name>A0A9D1FC55_9FIRM</name>
<dbReference type="AlphaFoldDB" id="A0A9D1FC55"/>
<sequence>MSRWPRREIYDFFAPMADPFYALTFPVEVTRLRAHCRERGLPFYPALVFGVTKAMESVDAFLYKDRGGALVKHERLVPSFTDLDRGGELFRIVTLEAGDDLEDFCRRAKEKSAAQREFITSGPWDEDSLIYFSCLPWFPVSAFKNERDPDPKDSVPRVTWGRWRVEGGRTLLDMSLELNHRLLDGAHAGKFYEALTRWMEGI</sequence>
<dbReference type="PANTHER" id="PTHR38474:SF1">
    <property type="entry name" value="SLR0299 PROTEIN"/>
    <property type="match status" value="1"/>
</dbReference>
<proteinExistence type="predicted"/>
<dbReference type="InterPro" id="IPR023213">
    <property type="entry name" value="CAT-like_dom_sf"/>
</dbReference>
<organism evidence="1 2">
    <name type="scientific">Candidatus Scatomorpha merdipullorum</name>
    <dbReference type="NCBI Taxonomy" id="2840927"/>
    <lineage>
        <taxon>Bacteria</taxon>
        <taxon>Bacillati</taxon>
        <taxon>Bacillota</taxon>
        <taxon>Clostridia</taxon>
        <taxon>Eubacteriales</taxon>
        <taxon>Candidatus Scatomorpha</taxon>
    </lineage>
</organism>
<dbReference type="Proteomes" id="UP000824001">
    <property type="component" value="Unassembled WGS sequence"/>
</dbReference>
<dbReference type="SMART" id="SM01059">
    <property type="entry name" value="CAT"/>
    <property type="match status" value="1"/>
</dbReference>
<reference evidence="1" key="2">
    <citation type="journal article" date="2021" name="PeerJ">
        <title>Extensive microbial diversity within the chicken gut microbiome revealed by metagenomics and culture.</title>
        <authorList>
            <person name="Gilroy R."/>
            <person name="Ravi A."/>
            <person name="Getino M."/>
            <person name="Pursley I."/>
            <person name="Horton D.L."/>
            <person name="Alikhan N.F."/>
            <person name="Baker D."/>
            <person name="Gharbi K."/>
            <person name="Hall N."/>
            <person name="Watson M."/>
            <person name="Adriaenssens E.M."/>
            <person name="Foster-Nyarko E."/>
            <person name="Jarju S."/>
            <person name="Secka A."/>
            <person name="Antonio M."/>
            <person name="Oren A."/>
            <person name="Chaudhuri R.R."/>
            <person name="La Ragione R."/>
            <person name="Hildebrand F."/>
            <person name="Pallen M.J."/>
        </authorList>
    </citation>
    <scope>NUCLEOTIDE SEQUENCE</scope>
    <source>
        <strain evidence="1">ChiHjej10B9-9673</strain>
    </source>
</reference>
<evidence type="ECO:0000313" key="2">
    <source>
        <dbReference type="Proteomes" id="UP000824001"/>
    </source>
</evidence>
<evidence type="ECO:0000313" key="1">
    <source>
        <dbReference type="EMBL" id="HIS66183.1"/>
    </source>
</evidence>
<dbReference type="SUPFAM" id="SSF52777">
    <property type="entry name" value="CoA-dependent acyltransferases"/>
    <property type="match status" value="1"/>
</dbReference>
<reference evidence="1" key="1">
    <citation type="submission" date="2020-10" db="EMBL/GenBank/DDBJ databases">
        <authorList>
            <person name="Gilroy R."/>
        </authorList>
    </citation>
    <scope>NUCLEOTIDE SEQUENCE</scope>
    <source>
        <strain evidence="1">ChiHjej10B9-9673</strain>
    </source>
</reference>
<accession>A0A9D1FC55</accession>
<dbReference type="Pfam" id="PF00302">
    <property type="entry name" value="CAT"/>
    <property type="match status" value="1"/>
</dbReference>
<gene>
    <name evidence="1" type="ORF">IAC18_01340</name>
</gene>
<dbReference type="InterPro" id="IPR001707">
    <property type="entry name" value="Cmp_AcTrfase"/>
</dbReference>
<dbReference type="Gene3D" id="3.30.559.10">
    <property type="entry name" value="Chloramphenicol acetyltransferase-like domain"/>
    <property type="match status" value="1"/>
</dbReference>
<dbReference type="GO" id="GO:0008811">
    <property type="term" value="F:chloramphenicol O-acetyltransferase activity"/>
    <property type="evidence" value="ECO:0007669"/>
    <property type="project" value="InterPro"/>
</dbReference>
<dbReference type="EMBL" id="DVJK01000039">
    <property type="protein sequence ID" value="HIS66183.1"/>
    <property type="molecule type" value="Genomic_DNA"/>
</dbReference>